<evidence type="ECO:0008006" key="4">
    <source>
        <dbReference type="Google" id="ProtNLM"/>
    </source>
</evidence>
<gene>
    <name evidence="2" type="ORF">GCM10008942_23700</name>
</gene>
<dbReference type="EMBL" id="BAAADD010000006">
    <property type="protein sequence ID" value="GAA0574244.1"/>
    <property type="molecule type" value="Genomic_DNA"/>
</dbReference>
<evidence type="ECO:0000313" key="2">
    <source>
        <dbReference type="EMBL" id="GAA0574244.1"/>
    </source>
</evidence>
<dbReference type="RefSeq" id="WP_166935851.1">
    <property type="nucleotide sequence ID" value="NZ_BAAADD010000006.1"/>
</dbReference>
<evidence type="ECO:0000313" key="3">
    <source>
        <dbReference type="Proteomes" id="UP001499951"/>
    </source>
</evidence>
<evidence type="ECO:0000256" key="1">
    <source>
        <dbReference type="SAM" id="MobiDB-lite"/>
    </source>
</evidence>
<sequence length="111" mass="12085">MKTKNSISDDSQKEIALRAYYIWEREGRPQGREQEHWALAQAEILSEQRVPKAPPAKAKANGNAKPAKAEPVKPVKPVKADKPAEPVKAAVAAKAVKTKKTVKAKKPAPKA</sequence>
<comment type="caution">
    <text evidence="2">The sequence shown here is derived from an EMBL/GenBank/DDBJ whole genome shotgun (WGS) entry which is preliminary data.</text>
</comment>
<keyword evidence="3" id="KW-1185">Reference proteome</keyword>
<proteinExistence type="predicted"/>
<feature type="compositionally biased region" description="Basic and acidic residues" evidence="1">
    <location>
        <begin position="67"/>
        <end position="85"/>
    </location>
</feature>
<name>A0ABN1ETV0_9PROT</name>
<feature type="compositionally biased region" description="Low complexity" evidence="1">
    <location>
        <begin position="55"/>
        <end position="66"/>
    </location>
</feature>
<feature type="region of interest" description="Disordered" evidence="1">
    <location>
        <begin position="48"/>
        <end position="86"/>
    </location>
</feature>
<reference evidence="2 3" key="1">
    <citation type="journal article" date="2019" name="Int. J. Syst. Evol. Microbiol.">
        <title>The Global Catalogue of Microorganisms (GCM) 10K type strain sequencing project: providing services to taxonomists for standard genome sequencing and annotation.</title>
        <authorList>
            <consortium name="The Broad Institute Genomics Platform"/>
            <consortium name="The Broad Institute Genome Sequencing Center for Infectious Disease"/>
            <person name="Wu L."/>
            <person name="Ma J."/>
        </authorList>
    </citation>
    <scope>NUCLEOTIDE SEQUENCE [LARGE SCALE GENOMIC DNA]</scope>
    <source>
        <strain evidence="2 3">JCM 15089</strain>
    </source>
</reference>
<dbReference type="Pfam" id="PF11154">
    <property type="entry name" value="DUF2934"/>
    <property type="match status" value="1"/>
</dbReference>
<organism evidence="2 3">
    <name type="scientific">Rhizomicrobium electricum</name>
    <dbReference type="NCBI Taxonomy" id="480070"/>
    <lineage>
        <taxon>Bacteria</taxon>
        <taxon>Pseudomonadati</taxon>
        <taxon>Pseudomonadota</taxon>
        <taxon>Alphaproteobacteria</taxon>
        <taxon>Micropepsales</taxon>
        <taxon>Micropepsaceae</taxon>
        <taxon>Rhizomicrobium</taxon>
    </lineage>
</organism>
<dbReference type="Proteomes" id="UP001499951">
    <property type="component" value="Unassembled WGS sequence"/>
</dbReference>
<protein>
    <recommendedName>
        <fullName evidence="4">DUF2934 domain-containing protein</fullName>
    </recommendedName>
</protein>
<accession>A0ABN1ETV0</accession>
<dbReference type="InterPro" id="IPR021327">
    <property type="entry name" value="DUF2934"/>
</dbReference>